<dbReference type="Proteomes" id="UP000747399">
    <property type="component" value="Unassembled WGS sequence"/>
</dbReference>
<gene>
    <name evidence="2" type="ORF">Vafri_4953</name>
</gene>
<protein>
    <submittedName>
        <fullName evidence="2">Uncharacterized protein</fullName>
    </submittedName>
</protein>
<dbReference type="EMBL" id="BNCO01000005">
    <property type="protein sequence ID" value="GIL48433.1"/>
    <property type="molecule type" value="Genomic_DNA"/>
</dbReference>
<evidence type="ECO:0000313" key="2">
    <source>
        <dbReference type="EMBL" id="GIL48433.1"/>
    </source>
</evidence>
<proteinExistence type="predicted"/>
<name>A0A8J4EXY8_9CHLO</name>
<sequence length="166" mass="16948">MLADIAREAASSHSSFTHSPRGVTAPAHGTDAESMLLPASLCTLDVATFSDKDIPGPARGGSPHVKDATLSAPSPLRLAPPPPGNDMLAVQSTSRTFAPVSSSPSTNRGLPGARLRPLMLRAGIPNGAADGFRTAPPPPLAEGTLAVGEPRMLMDAASDPAEKLSR</sequence>
<accession>A0A8J4EXY8</accession>
<evidence type="ECO:0000313" key="3">
    <source>
        <dbReference type="Proteomes" id="UP000747399"/>
    </source>
</evidence>
<reference evidence="2" key="1">
    <citation type="journal article" date="2021" name="Proc. Natl. Acad. Sci. U.S.A.">
        <title>Three genomes in the algal genus Volvox reveal the fate of a haploid sex-determining region after a transition to homothallism.</title>
        <authorList>
            <person name="Yamamoto K."/>
            <person name="Hamaji T."/>
            <person name="Kawai-Toyooka H."/>
            <person name="Matsuzaki R."/>
            <person name="Takahashi F."/>
            <person name="Nishimura Y."/>
            <person name="Kawachi M."/>
            <person name="Noguchi H."/>
            <person name="Minakuchi Y."/>
            <person name="Umen J.G."/>
            <person name="Toyoda A."/>
            <person name="Nozaki H."/>
        </authorList>
    </citation>
    <scope>NUCLEOTIDE SEQUENCE</scope>
    <source>
        <strain evidence="2">NIES-3780</strain>
    </source>
</reference>
<feature type="region of interest" description="Disordered" evidence="1">
    <location>
        <begin position="1"/>
        <end position="30"/>
    </location>
</feature>
<feature type="region of interest" description="Disordered" evidence="1">
    <location>
        <begin position="50"/>
        <end position="113"/>
    </location>
</feature>
<evidence type="ECO:0000256" key="1">
    <source>
        <dbReference type="SAM" id="MobiDB-lite"/>
    </source>
</evidence>
<feature type="compositionally biased region" description="Polar residues" evidence="1">
    <location>
        <begin position="90"/>
        <end position="108"/>
    </location>
</feature>
<keyword evidence="3" id="KW-1185">Reference proteome</keyword>
<organism evidence="2 3">
    <name type="scientific">Volvox africanus</name>
    <dbReference type="NCBI Taxonomy" id="51714"/>
    <lineage>
        <taxon>Eukaryota</taxon>
        <taxon>Viridiplantae</taxon>
        <taxon>Chlorophyta</taxon>
        <taxon>core chlorophytes</taxon>
        <taxon>Chlorophyceae</taxon>
        <taxon>CS clade</taxon>
        <taxon>Chlamydomonadales</taxon>
        <taxon>Volvocaceae</taxon>
        <taxon>Volvox</taxon>
    </lineage>
</organism>
<comment type="caution">
    <text evidence="2">The sequence shown here is derived from an EMBL/GenBank/DDBJ whole genome shotgun (WGS) entry which is preliminary data.</text>
</comment>
<feature type="region of interest" description="Disordered" evidence="1">
    <location>
        <begin position="129"/>
        <end position="166"/>
    </location>
</feature>
<dbReference type="AlphaFoldDB" id="A0A8J4EXY8"/>